<dbReference type="GO" id="GO:0012505">
    <property type="term" value="C:endomembrane system"/>
    <property type="evidence" value="ECO:0007669"/>
    <property type="project" value="UniProtKB-SubCell"/>
</dbReference>
<dbReference type="EMBL" id="QMKO01001890">
    <property type="protein sequence ID" value="RTG85900.1"/>
    <property type="molecule type" value="Genomic_DNA"/>
</dbReference>
<protein>
    <submittedName>
        <fullName evidence="6">AP-1 complex subunit gamma-1</fullName>
    </submittedName>
</protein>
<evidence type="ECO:0000259" key="5">
    <source>
        <dbReference type="Pfam" id="PF01602"/>
    </source>
</evidence>
<dbReference type="InterPro" id="IPR016024">
    <property type="entry name" value="ARM-type_fold"/>
</dbReference>
<dbReference type="PANTHER" id="PTHR22780">
    <property type="entry name" value="ADAPTIN, ALPHA/GAMMA/EPSILON"/>
    <property type="match status" value="1"/>
</dbReference>
<evidence type="ECO:0000313" key="6">
    <source>
        <dbReference type="EMBL" id="RTG85900.1"/>
    </source>
</evidence>
<dbReference type="GO" id="GO:0030117">
    <property type="term" value="C:membrane coat"/>
    <property type="evidence" value="ECO:0007669"/>
    <property type="project" value="InterPro"/>
</dbReference>
<evidence type="ECO:0000256" key="3">
    <source>
        <dbReference type="ARBA" id="ARBA00022927"/>
    </source>
</evidence>
<keyword evidence="4" id="KW-0472">Membrane</keyword>
<keyword evidence="3" id="KW-0653">Protein transport</keyword>
<evidence type="ECO:0000256" key="4">
    <source>
        <dbReference type="ARBA" id="ARBA00023136"/>
    </source>
</evidence>
<sequence>MPAPKRLRELVRDIRSARTAAEERAIVNRECALIRDSFREENNTYRCRNVAKLLYIHMLGYPAHFGQLECLKLVASPRFTDKRVGYLGAMLLLDERTDVHLLVTNSLKNDLNHPTPYVVSLALCTLGSICSAEMSRDLAGEVERLIRSSNAYIKKKASLYSYLGL</sequence>
<dbReference type="Gene3D" id="1.25.10.10">
    <property type="entry name" value="Leucine-rich Repeat Variant"/>
    <property type="match status" value="1"/>
</dbReference>
<dbReference type="AlphaFoldDB" id="A0A430QDU7"/>
<dbReference type="InterPro" id="IPR050840">
    <property type="entry name" value="Adaptor_Complx_Large_Subunit"/>
</dbReference>
<dbReference type="STRING" id="6184.A0A430QDU7"/>
<proteinExistence type="predicted"/>
<comment type="subcellular location">
    <subcellularLocation>
        <location evidence="1">Endomembrane system</location>
    </subcellularLocation>
</comment>
<comment type="caution">
    <text evidence="6">The sequence shown here is derived from an EMBL/GenBank/DDBJ whole genome shotgun (WGS) entry which is preliminary data.</text>
</comment>
<dbReference type="SUPFAM" id="SSF48371">
    <property type="entry name" value="ARM repeat"/>
    <property type="match status" value="1"/>
</dbReference>
<keyword evidence="2" id="KW-0813">Transport</keyword>
<dbReference type="Proteomes" id="UP000290809">
    <property type="component" value="Unassembled WGS sequence"/>
</dbReference>
<organism evidence="6 7">
    <name type="scientific">Schistosoma bovis</name>
    <name type="common">Blood fluke</name>
    <dbReference type="NCBI Taxonomy" id="6184"/>
    <lineage>
        <taxon>Eukaryota</taxon>
        <taxon>Metazoa</taxon>
        <taxon>Spiralia</taxon>
        <taxon>Lophotrochozoa</taxon>
        <taxon>Platyhelminthes</taxon>
        <taxon>Trematoda</taxon>
        <taxon>Digenea</taxon>
        <taxon>Strigeidida</taxon>
        <taxon>Schistosomatoidea</taxon>
        <taxon>Schistosomatidae</taxon>
        <taxon>Schistosoma</taxon>
    </lineage>
</organism>
<dbReference type="InterPro" id="IPR011989">
    <property type="entry name" value="ARM-like"/>
</dbReference>
<dbReference type="Pfam" id="PF01602">
    <property type="entry name" value="Adaptin_N"/>
    <property type="match status" value="1"/>
</dbReference>
<keyword evidence="7" id="KW-1185">Reference proteome</keyword>
<evidence type="ECO:0000313" key="7">
    <source>
        <dbReference type="Proteomes" id="UP000290809"/>
    </source>
</evidence>
<name>A0A430QDU7_SCHBO</name>
<dbReference type="GO" id="GO:0006886">
    <property type="term" value="P:intracellular protein transport"/>
    <property type="evidence" value="ECO:0007669"/>
    <property type="project" value="InterPro"/>
</dbReference>
<gene>
    <name evidence="6" type="ORF">DC041_0007999</name>
</gene>
<accession>A0A430QDU7</accession>
<dbReference type="GO" id="GO:0016192">
    <property type="term" value="P:vesicle-mediated transport"/>
    <property type="evidence" value="ECO:0007669"/>
    <property type="project" value="InterPro"/>
</dbReference>
<evidence type="ECO:0000256" key="2">
    <source>
        <dbReference type="ARBA" id="ARBA00022448"/>
    </source>
</evidence>
<dbReference type="InterPro" id="IPR002553">
    <property type="entry name" value="Clathrin/coatomer_adapt-like_N"/>
</dbReference>
<feature type="domain" description="Clathrin/coatomer adaptor adaptin-like N-terminal" evidence="5">
    <location>
        <begin position="23"/>
        <end position="161"/>
    </location>
</feature>
<reference evidence="6 7" key="1">
    <citation type="journal article" date="2019" name="PLoS Pathog.">
        <title>Genome sequence of the bovine parasite Schistosoma bovis Tanzania.</title>
        <authorList>
            <person name="Oey H."/>
            <person name="Zakrzewski M."/>
            <person name="Gobert G."/>
            <person name="Gravermann K."/>
            <person name="Stoye J."/>
            <person name="Jones M."/>
            <person name="Mcmanus D."/>
            <person name="Krause L."/>
        </authorList>
    </citation>
    <scope>NUCLEOTIDE SEQUENCE [LARGE SCALE GENOMIC DNA]</scope>
    <source>
        <strain evidence="6 7">TAN1997</strain>
    </source>
</reference>
<evidence type="ECO:0000256" key="1">
    <source>
        <dbReference type="ARBA" id="ARBA00004308"/>
    </source>
</evidence>